<dbReference type="EMBL" id="CP135130">
    <property type="protein sequence ID" value="WNP37351.1"/>
    <property type="molecule type" value="Genomic_DNA"/>
</dbReference>
<proteinExistence type="predicted"/>
<protein>
    <submittedName>
        <fullName evidence="3">Uncharacterized protein</fullName>
    </submittedName>
</protein>
<evidence type="ECO:0000313" key="4">
    <source>
        <dbReference type="EMBL" id="WNP39443.1"/>
    </source>
</evidence>
<evidence type="ECO:0000313" key="2">
    <source>
        <dbReference type="EMBL" id="WNL31201.1"/>
    </source>
</evidence>
<name>A0AA96L193_9BACT</name>
<dbReference type="AlphaFoldDB" id="A0AA96L193"/>
<organism evidence="3">
    <name type="scientific">Arcobacter sp. AZ-2023</name>
    <dbReference type="NCBI Taxonomy" id="3074453"/>
    <lineage>
        <taxon>Bacteria</taxon>
        <taxon>Pseudomonadati</taxon>
        <taxon>Campylobacterota</taxon>
        <taxon>Epsilonproteobacteria</taxon>
        <taxon>Campylobacterales</taxon>
        <taxon>Arcobacteraceae</taxon>
        <taxon>Arcobacter</taxon>
    </lineage>
</organism>
<evidence type="ECO:0000313" key="1">
    <source>
        <dbReference type="EMBL" id="WNL28004.1"/>
    </source>
</evidence>
<gene>
    <name evidence="3" type="ORF">RJG58_06835</name>
    <name evidence="4" type="ORF">RMP69_06835</name>
    <name evidence="1" type="ORF">RMQ65_01260</name>
    <name evidence="2" type="ORF">RMQ67_06835</name>
</gene>
<reference evidence="3" key="1">
    <citation type="submission" date="2023-09" db="EMBL/GenBank/DDBJ databases">
        <title>Arcobacter tbilisiensis sp. nov. isolated from chicken meat in Tbilisi, Georgia.</title>
        <authorList>
            <person name="Matthias R."/>
            <person name="Zautner A.E."/>
        </authorList>
    </citation>
    <scope>NUCLEOTIDE SEQUENCE</scope>
    <source>
        <strain evidence="3">LEO 101</strain>
        <strain evidence="1">LEO 49</strain>
        <strain evidence="4">LEO 50</strain>
        <strain evidence="2">LEO 53</strain>
    </source>
</reference>
<dbReference type="EMBL" id="CP134855">
    <property type="protein sequence ID" value="WNL31201.1"/>
    <property type="molecule type" value="Genomic_DNA"/>
</dbReference>
<sequence length="59" mass="6941">MAKKKIIIEKDLKDCSKCNNVRQINGELHCSLNMQNERTFSTYSKVTSKECAWYKKKRA</sequence>
<dbReference type="EMBL" id="CP135131">
    <property type="protein sequence ID" value="WNP39443.1"/>
    <property type="molecule type" value="Genomic_DNA"/>
</dbReference>
<evidence type="ECO:0000313" key="3">
    <source>
        <dbReference type="EMBL" id="WNP37351.1"/>
    </source>
</evidence>
<accession>A0AA96L193</accession>
<dbReference type="EMBL" id="CP134853">
    <property type="protein sequence ID" value="WNL28004.1"/>
    <property type="molecule type" value="Genomic_DNA"/>
</dbReference>